<feature type="compositionally biased region" description="Pro residues" evidence="2">
    <location>
        <begin position="178"/>
        <end position="189"/>
    </location>
</feature>
<feature type="region of interest" description="Disordered" evidence="2">
    <location>
        <begin position="174"/>
        <end position="196"/>
    </location>
</feature>
<keyword evidence="1" id="KW-0175">Coiled coil</keyword>
<dbReference type="EMBL" id="OU963894">
    <property type="protein sequence ID" value="CAH0397496.1"/>
    <property type="molecule type" value="Genomic_DNA"/>
</dbReference>
<feature type="region of interest" description="Disordered" evidence="2">
    <location>
        <begin position="1"/>
        <end position="36"/>
    </location>
</feature>
<protein>
    <submittedName>
        <fullName evidence="3">Uncharacterized protein</fullName>
    </submittedName>
</protein>
<gene>
    <name evidence="3" type="ORF">CHILSU_LOCUS567</name>
</gene>
<evidence type="ECO:0000256" key="2">
    <source>
        <dbReference type="SAM" id="MobiDB-lite"/>
    </source>
</evidence>
<keyword evidence="4" id="KW-1185">Reference proteome</keyword>
<accession>A0ABN8AWH8</accession>
<sequence length="196" mass="21639">MPSRIVNQEERSKDGPEPLPDASEDERTVTITRRESKEEETILEILEETYALRNELDDEADELLKNDQKRREKADALAKRMEAAVGEYAEIARPERCADLKVSGLDESVTPEEVREAIAKKGGCAEREITAGELHPGPGGMRGTLVRCPAWAAKKVAEGKLRVGWNLAKRPMWDTEPLSPPMPPGPGYTPPAVTAL</sequence>
<feature type="compositionally biased region" description="Basic and acidic residues" evidence="2">
    <location>
        <begin position="7"/>
        <end position="16"/>
    </location>
</feature>
<reference evidence="3" key="1">
    <citation type="submission" date="2021-12" db="EMBL/GenBank/DDBJ databases">
        <authorList>
            <person name="King R."/>
        </authorList>
    </citation>
    <scope>NUCLEOTIDE SEQUENCE</scope>
</reference>
<feature type="compositionally biased region" description="Basic and acidic residues" evidence="2">
    <location>
        <begin position="25"/>
        <end position="36"/>
    </location>
</feature>
<name>A0ABN8AWH8_CHISP</name>
<organism evidence="3 4">
    <name type="scientific">Chilo suppressalis</name>
    <name type="common">Asiatic rice borer moth</name>
    <dbReference type="NCBI Taxonomy" id="168631"/>
    <lineage>
        <taxon>Eukaryota</taxon>
        <taxon>Metazoa</taxon>
        <taxon>Ecdysozoa</taxon>
        <taxon>Arthropoda</taxon>
        <taxon>Hexapoda</taxon>
        <taxon>Insecta</taxon>
        <taxon>Pterygota</taxon>
        <taxon>Neoptera</taxon>
        <taxon>Endopterygota</taxon>
        <taxon>Lepidoptera</taxon>
        <taxon>Glossata</taxon>
        <taxon>Ditrysia</taxon>
        <taxon>Pyraloidea</taxon>
        <taxon>Crambidae</taxon>
        <taxon>Crambinae</taxon>
        <taxon>Chilo</taxon>
    </lineage>
</organism>
<evidence type="ECO:0000256" key="1">
    <source>
        <dbReference type="SAM" id="Coils"/>
    </source>
</evidence>
<dbReference type="Proteomes" id="UP001153292">
    <property type="component" value="Chromosome 1"/>
</dbReference>
<evidence type="ECO:0000313" key="3">
    <source>
        <dbReference type="EMBL" id="CAH0397496.1"/>
    </source>
</evidence>
<feature type="coiled-coil region" evidence="1">
    <location>
        <begin position="46"/>
        <end position="84"/>
    </location>
</feature>
<evidence type="ECO:0000313" key="4">
    <source>
        <dbReference type="Proteomes" id="UP001153292"/>
    </source>
</evidence>
<proteinExistence type="predicted"/>